<gene>
    <name evidence="1" type="ORF">DCAR_025607</name>
    <name evidence="2" type="ORF">DCAR_0729356</name>
</gene>
<evidence type="ECO:0000313" key="3">
    <source>
        <dbReference type="Proteomes" id="UP000077755"/>
    </source>
</evidence>
<dbReference type="EMBL" id="LNRQ01000007">
    <property type="protein sequence ID" value="KZM88532.1"/>
    <property type="molecule type" value="Genomic_DNA"/>
</dbReference>
<accession>A0A161ZMG0</accession>
<organism evidence="1">
    <name type="scientific">Daucus carota subsp. sativus</name>
    <name type="common">Carrot</name>
    <dbReference type="NCBI Taxonomy" id="79200"/>
    <lineage>
        <taxon>Eukaryota</taxon>
        <taxon>Viridiplantae</taxon>
        <taxon>Streptophyta</taxon>
        <taxon>Embryophyta</taxon>
        <taxon>Tracheophyta</taxon>
        <taxon>Spermatophyta</taxon>
        <taxon>Magnoliopsida</taxon>
        <taxon>eudicotyledons</taxon>
        <taxon>Gunneridae</taxon>
        <taxon>Pentapetalae</taxon>
        <taxon>asterids</taxon>
        <taxon>campanulids</taxon>
        <taxon>Apiales</taxon>
        <taxon>Apiaceae</taxon>
        <taxon>Apioideae</taxon>
        <taxon>Scandiceae</taxon>
        <taxon>Daucinae</taxon>
        <taxon>Daucus</taxon>
        <taxon>Daucus sect. Daucus</taxon>
    </lineage>
</organism>
<dbReference type="AlphaFoldDB" id="A0A161ZMG0"/>
<evidence type="ECO:0000313" key="1">
    <source>
        <dbReference type="EMBL" id="KZM88532.1"/>
    </source>
</evidence>
<sequence>MDAVPRNLNNIPVDMVICILKKVLAGGSFEDFFHCFSAWCQSPRRGAIIQLLRAYPLEELYKFSRVSSPREVGYFFRFLFIASRLEIPGASCYVPCKNLICGVGSIDAQLDSLLVLSNNGDFFSKLAWVAFQLLYNDGDSVSVRSHVRQLRIADMRCKNHFVALSAPEGEEVESVVNCDACNISLVVGAFSRS</sequence>
<dbReference type="EMBL" id="CP093349">
    <property type="protein sequence ID" value="WOH09896.1"/>
    <property type="molecule type" value="Genomic_DNA"/>
</dbReference>
<name>A0A161ZMG0_DAUCS</name>
<protein>
    <submittedName>
        <fullName evidence="1">Uncharacterized protein</fullName>
    </submittedName>
</protein>
<keyword evidence="3" id="KW-1185">Reference proteome</keyword>
<reference evidence="1" key="1">
    <citation type="journal article" date="2016" name="Nat. Genet.">
        <title>A high-quality carrot genome assembly provides new insights into carotenoid accumulation and asterid genome evolution.</title>
        <authorList>
            <person name="Iorizzo M."/>
            <person name="Ellison S."/>
            <person name="Senalik D."/>
            <person name="Zeng P."/>
            <person name="Satapoomin P."/>
            <person name="Huang J."/>
            <person name="Bowman M."/>
            <person name="Iovene M."/>
            <person name="Sanseverino W."/>
            <person name="Cavagnaro P."/>
            <person name="Yildiz M."/>
            <person name="Macko-Podgorni A."/>
            <person name="Moranska E."/>
            <person name="Grzebelus E."/>
            <person name="Grzebelus D."/>
            <person name="Ashrafi H."/>
            <person name="Zheng Z."/>
            <person name="Cheng S."/>
            <person name="Spooner D."/>
            <person name="Van Deynze A."/>
            <person name="Simon P."/>
        </authorList>
    </citation>
    <scope>NUCLEOTIDE SEQUENCE [LARGE SCALE GENOMIC DNA]</scope>
    <source>
        <tissue evidence="1">Leaf</tissue>
    </source>
</reference>
<evidence type="ECO:0000313" key="2">
    <source>
        <dbReference type="EMBL" id="WOH09896.1"/>
    </source>
</evidence>
<dbReference type="Proteomes" id="UP000077755">
    <property type="component" value="Chromosome 7"/>
</dbReference>
<dbReference type="Gramene" id="KZM88532">
    <property type="protein sequence ID" value="KZM88532"/>
    <property type="gene ID" value="DCAR_025607"/>
</dbReference>
<proteinExistence type="predicted"/>
<reference evidence="2" key="2">
    <citation type="submission" date="2022-03" db="EMBL/GenBank/DDBJ databases">
        <title>Draft title - Genomic analysis of global carrot germplasm unveils the trajectory of domestication and the origin of high carotenoid orange carrot.</title>
        <authorList>
            <person name="Iorizzo M."/>
            <person name="Ellison S."/>
            <person name="Senalik D."/>
            <person name="Macko-Podgorni A."/>
            <person name="Grzebelus D."/>
            <person name="Bostan H."/>
            <person name="Rolling W."/>
            <person name="Curaba J."/>
            <person name="Simon P."/>
        </authorList>
    </citation>
    <scope>NUCLEOTIDE SEQUENCE</scope>
    <source>
        <tissue evidence="2">Leaf</tissue>
    </source>
</reference>